<keyword evidence="2" id="KW-1185">Reference proteome</keyword>
<dbReference type="AlphaFoldDB" id="A0A385SPS7"/>
<evidence type="ECO:0000313" key="2">
    <source>
        <dbReference type="Proteomes" id="UP000266183"/>
    </source>
</evidence>
<evidence type="ECO:0000313" key="1">
    <source>
        <dbReference type="EMBL" id="AYB31965.1"/>
    </source>
</evidence>
<dbReference type="Proteomes" id="UP000266183">
    <property type="component" value="Chromosome"/>
</dbReference>
<organism evidence="1 2">
    <name type="scientific">Chryseolinea soli</name>
    <dbReference type="NCBI Taxonomy" id="2321403"/>
    <lineage>
        <taxon>Bacteria</taxon>
        <taxon>Pseudomonadati</taxon>
        <taxon>Bacteroidota</taxon>
        <taxon>Cytophagia</taxon>
        <taxon>Cytophagales</taxon>
        <taxon>Fulvivirgaceae</taxon>
        <taxon>Chryseolinea</taxon>
    </lineage>
</organism>
<dbReference type="EMBL" id="CP032382">
    <property type="protein sequence ID" value="AYB31965.1"/>
    <property type="molecule type" value="Genomic_DNA"/>
</dbReference>
<reference evidence="2" key="1">
    <citation type="submission" date="2018-09" db="EMBL/GenBank/DDBJ databases">
        <title>Chryseolinea sp. KIS68-18 isolated from soil.</title>
        <authorList>
            <person name="Weon H.-Y."/>
            <person name="Kwon S.-W."/>
            <person name="Lee S.A."/>
        </authorList>
    </citation>
    <scope>NUCLEOTIDE SEQUENCE [LARGE SCALE GENOMIC DNA]</scope>
    <source>
        <strain evidence="2">KIS68-18</strain>
    </source>
</reference>
<protein>
    <submittedName>
        <fullName evidence="1">DUF4843 domain-containing protein</fullName>
    </submittedName>
</protein>
<sequence>MKNVSIIVSVVVFFALTCCQKETPIFESKSTVHFEKDSVVHPFYIQPSSVTQDTVDIVIKLVGKLASHDRVVEVPIVESTATAGVHYKLLGPVVLSKDSFNAHLKVVLYRTEDIATDTKLIKFEIRDSEEVFVAGFPENTSFRLYFSDKIEKPTWWDGTFYEFPFSEIRMKFYIDVMGSANAPNTFAPENGFMYTVFKLKRALVDYNATHEEPLSDESGAISWEVDWINY</sequence>
<dbReference type="Pfam" id="PF16132">
    <property type="entry name" value="DUF4843"/>
    <property type="match status" value="1"/>
</dbReference>
<dbReference type="KEGG" id="chk:D4L85_15950"/>
<dbReference type="RefSeq" id="WP_119755226.1">
    <property type="nucleotide sequence ID" value="NZ_CP032382.1"/>
</dbReference>
<proteinExistence type="predicted"/>
<dbReference type="OrthoDB" id="1094864at2"/>
<dbReference type="InterPro" id="IPR032299">
    <property type="entry name" value="DUF4843"/>
</dbReference>
<name>A0A385SPS7_9BACT</name>
<gene>
    <name evidence="1" type="ORF">D4L85_15950</name>
</gene>
<accession>A0A385SPS7</accession>